<dbReference type="Pfam" id="PF13385">
    <property type="entry name" value="Laminin_G_3"/>
    <property type="match status" value="1"/>
</dbReference>
<protein>
    <submittedName>
        <fullName evidence="1">LamG domain-containing protein</fullName>
    </submittedName>
</protein>
<dbReference type="Proteomes" id="UP000295636">
    <property type="component" value="Unassembled WGS sequence"/>
</dbReference>
<organism evidence="1 2">
    <name type="scientific">Paenibacillus piri</name>
    <dbReference type="NCBI Taxonomy" id="2547395"/>
    <lineage>
        <taxon>Bacteria</taxon>
        <taxon>Bacillati</taxon>
        <taxon>Bacillota</taxon>
        <taxon>Bacilli</taxon>
        <taxon>Bacillales</taxon>
        <taxon>Paenibacillaceae</taxon>
        <taxon>Paenibacillus</taxon>
    </lineage>
</organism>
<accession>A0A4R5KT07</accession>
<dbReference type="AlphaFoldDB" id="A0A4R5KT07"/>
<proteinExistence type="predicted"/>
<keyword evidence="2" id="KW-1185">Reference proteome</keyword>
<reference evidence="1 2" key="1">
    <citation type="submission" date="2019-03" db="EMBL/GenBank/DDBJ databases">
        <title>This is whole genome sequence of Paenibacillus sp MS74 strain.</title>
        <authorList>
            <person name="Trinh H.N."/>
        </authorList>
    </citation>
    <scope>NUCLEOTIDE SEQUENCE [LARGE SCALE GENOMIC DNA]</scope>
    <source>
        <strain evidence="1 2">MS74</strain>
    </source>
</reference>
<evidence type="ECO:0000313" key="1">
    <source>
        <dbReference type="EMBL" id="TDF98961.1"/>
    </source>
</evidence>
<comment type="caution">
    <text evidence="1">The sequence shown here is derived from an EMBL/GenBank/DDBJ whole genome shotgun (WGS) entry which is preliminary data.</text>
</comment>
<sequence>MNLPGLVSFWDFQEEAGQARIAKGPVACRLEEMAGPVARTEDGLFGRYAASLQYGQWLRAPRSACPELNFCGKRAAFSILAWLKREDRFYPQCQAVAGMWNETEKKRQYCLFLDLRIWDSADQIGGHVSSGGGATPGYPWCMTTAIGATPVTKGEWHCAAFTYDGTYAKVYLDGTLDRREGYNPYLYDEGLHDGGMDGADFTVGAVHRSGEIGNFYAGLIGGLAIFNRTLTEMEIENISNC</sequence>
<dbReference type="OrthoDB" id="5124266at2"/>
<gene>
    <name evidence="1" type="ORF">E1757_09860</name>
</gene>
<dbReference type="EMBL" id="SMRT01000003">
    <property type="protein sequence ID" value="TDF98961.1"/>
    <property type="molecule type" value="Genomic_DNA"/>
</dbReference>
<evidence type="ECO:0000313" key="2">
    <source>
        <dbReference type="Proteomes" id="UP000295636"/>
    </source>
</evidence>
<dbReference type="Gene3D" id="2.60.120.200">
    <property type="match status" value="1"/>
</dbReference>
<dbReference type="InterPro" id="IPR013320">
    <property type="entry name" value="ConA-like_dom_sf"/>
</dbReference>
<dbReference type="SUPFAM" id="SSF49899">
    <property type="entry name" value="Concanavalin A-like lectins/glucanases"/>
    <property type="match status" value="1"/>
</dbReference>
<name>A0A4R5KT07_9BACL</name>